<dbReference type="GO" id="GO:0051536">
    <property type="term" value="F:iron-sulfur cluster binding"/>
    <property type="evidence" value="ECO:0007669"/>
    <property type="project" value="UniProtKB-KW"/>
</dbReference>
<evidence type="ECO:0000256" key="1">
    <source>
        <dbReference type="ARBA" id="ARBA00022723"/>
    </source>
</evidence>
<dbReference type="OrthoDB" id="9815745at2"/>
<evidence type="ECO:0000256" key="2">
    <source>
        <dbReference type="ARBA" id="ARBA00023004"/>
    </source>
</evidence>
<dbReference type="Pfam" id="PF12838">
    <property type="entry name" value="Fer4_7"/>
    <property type="match status" value="1"/>
</dbReference>
<keyword evidence="3" id="KW-0411">Iron-sulfur</keyword>
<keyword evidence="6" id="KW-1185">Reference proteome</keyword>
<dbReference type="GO" id="GO:0046872">
    <property type="term" value="F:metal ion binding"/>
    <property type="evidence" value="ECO:0007669"/>
    <property type="project" value="UniProtKB-KW"/>
</dbReference>
<dbReference type="PROSITE" id="PS51379">
    <property type="entry name" value="4FE4S_FER_2"/>
    <property type="match status" value="1"/>
</dbReference>
<organism evidence="5 6">
    <name type="scientific">Schwartzia succinivorans DSM 10502</name>
    <dbReference type="NCBI Taxonomy" id="1123243"/>
    <lineage>
        <taxon>Bacteria</taxon>
        <taxon>Bacillati</taxon>
        <taxon>Bacillota</taxon>
        <taxon>Negativicutes</taxon>
        <taxon>Selenomonadales</taxon>
        <taxon>Selenomonadaceae</taxon>
        <taxon>Schwartzia</taxon>
    </lineage>
</organism>
<evidence type="ECO:0000259" key="4">
    <source>
        <dbReference type="PROSITE" id="PS51379"/>
    </source>
</evidence>
<keyword evidence="1" id="KW-0479">Metal-binding</keyword>
<evidence type="ECO:0000313" key="5">
    <source>
        <dbReference type="EMBL" id="SHE31199.1"/>
    </source>
</evidence>
<dbReference type="PANTHER" id="PTHR42827">
    <property type="entry name" value="IRON-SULFUR CLUSTER-BINDING PROTEIN-RELATED"/>
    <property type="match status" value="1"/>
</dbReference>
<sequence length="282" mass="31673">MASEKARLKDKIVRKAKALDINLIGVAPVKRWQEQHLNDEEFWPQNIWPWAKNVIVLAMQIFPGMIETTPSVVYSELYNTTNRLLDDVSYRIANFLNEEGYRAHFFPRDCYGDISALVKRPEAAFSHVIAGYYAGLGTIGLNHTLITKKYGPRIRLVSIITDAELPASRMLKEDVCIRCQACIRACPMQAFTWKKGEPVANMDKHKCALYHQQLKQEFHYPCGRCAAACPVGLDKKRYGANAISAEGILHCRDFGAADAGEIKKQKGSVVRIAGRAAKKNFG</sequence>
<dbReference type="InterPro" id="IPR017896">
    <property type="entry name" value="4Fe4S_Fe-S-bd"/>
</dbReference>
<dbReference type="AlphaFoldDB" id="A0A1M4SG79"/>
<dbReference type="EMBL" id="FQUG01000002">
    <property type="protein sequence ID" value="SHE31199.1"/>
    <property type="molecule type" value="Genomic_DNA"/>
</dbReference>
<gene>
    <name evidence="5" type="ORF">SAMN02745190_00125</name>
</gene>
<dbReference type="InterPro" id="IPR017900">
    <property type="entry name" value="4Fe4S_Fe_S_CS"/>
</dbReference>
<dbReference type="RefSeq" id="WP_072934254.1">
    <property type="nucleotide sequence ID" value="NZ_FQUG01000002.1"/>
</dbReference>
<proteinExistence type="predicted"/>
<evidence type="ECO:0000256" key="3">
    <source>
        <dbReference type="ARBA" id="ARBA00023014"/>
    </source>
</evidence>
<dbReference type="SUPFAM" id="SSF54862">
    <property type="entry name" value="4Fe-4S ferredoxins"/>
    <property type="match status" value="1"/>
</dbReference>
<reference evidence="5 6" key="1">
    <citation type="submission" date="2016-11" db="EMBL/GenBank/DDBJ databases">
        <authorList>
            <person name="Jaros S."/>
            <person name="Januszkiewicz K."/>
            <person name="Wedrychowicz H."/>
        </authorList>
    </citation>
    <scope>NUCLEOTIDE SEQUENCE [LARGE SCALE GENOMIC DNA]</scope>
    <source>
        <strain evidence="5 6">DSM 10502</strain>
    </source>
</reference>
<dbReference type="PROSITE" id="PS00198">
    <property type="entry name" value="4FE4S_FER_1"/>
    <property type="match status" value="1"/>
</dbReference>
<dbReference type="Gene3D" id="3.30.70.20">
    <property type="match status" value="1"/>
</dbReference>
<dbReference type="STRING" id="1123243.SAMN02745190_00125"/>
<dbReference type="Proteomes" id="UP000184404">
    <property type="component" value="Unassembled WGS sequence"/>
</dbReference>
<evidence type="ECO:0000313" key="6">
    <source>
        <dbReference type="Proteomes" id="UP000184404"/>
    </source>
</evidence>
<feature type="domain" description="4Fe-4S ferredoxin-type" evidence="4">
    <location>
        <begin position="167"/>
        <end position="196"/>
    </location>
</feature>
<name>A0A1M4SG79_9FIRM</name>
<keyword evidence="2" id="KW-0408">Iron</keyword>
<dbReference type="PANTHER" id="PTHR42827:SF1">
    <property type="entry name" value="IRON-SULFUR CLUSTER-BINDING PROTEIN"/>
    <property type="match status" value="1"/>
</dbReference>
<protein>
    <submittedName>
        <fullName evidence="5">Epoxyqueuosine reductase QueG (Queuosine biosynthesis)</fullName>
    </submittedName>
</protein>
<accession>A0A1M4SG79</accession>